<feature type="non-terminal residue" evidence="1">
    <location>
        <position position="148"/>
    </location>
</feature>
<comment type="caution">
    <text evidence="1">The sequence shown here is derived from an EMBL/GenBank/DDBJ whole genome shotgun (WGS) entry which is preliminary data.</text>
</comment>
<protein>
    <submittedName>
        <fullName evidence="1">Uncharacterized protein</fullName>
    </submittedName>
</protein>
<organism evidence="1">
    <name type="scientific">mine drainage metagenome</name>
    <dbReference type="NCBI Taxonomy" id="410659"/>
    <lineage>
        <taxon>unclassified sequences</taxon>
        <taxon>metagenomes</taxon>
        <taxon>ecological metagenomes</taxon>
    </lineage>
</organism>
<name>T1CEP3_9ZZZZ</name>
<evidence type="ECO:0000313" key="1">
    <source>
        <dbReference type="EMBL" id="EQD81017.1"/>
    </source>
</evidence>
<accession>T1CEP3</accession>
<feature type="non-terminal residue" evidence="1">
    <location>
        <position position="1"/>
    </location>
</feature>
<proteinExistence type="predicted"/>
<gene>
    <name evidence="1" type="ORF">B1A_00273</name>
</gene>
<reference evidence="1" key="2">
    <citation type="journal article" date="2014" name="ISME J.">
        <title>Microbial stratification in low pH oxic and suboxic macroscopic growths along an acid mine drainage.</title>
        <authorList>
            <person name="Mendez-Garcia C."/>
            <person name="Mesa V."/>
            <person name="Sprenger R.R."/>
            <person name="Richter M."/>
            <person name="Diez M.S."/>
            <person name="Solano J."/>
            <person name="Bargiela R."/>
            <person name="Golyshina O.V."/>
            <person name="Manteca A."/>
            <person name="Ramos J.L."/>
            <person name="Gallego J.R."/>
            <person name="Llorente I."/>
            <person name="Martins Dos Santos V.A."/>
            <person name="Jensen O.N."/>
            <person name="Pelaez A.I."/>
            <person name="Sanchez J."/>
            <person name="Ferrer M."/>
        </authorList>
    </citation>
    <scope>NUCLEOTIDE SEQUENCE</scope>
</reference>
<reference evidence="1" key="1">
    <citation type="submission" date="2013-08" db="EMBL/GenBank/DDBJ databases">
        <authorList>
            <person name="Mendez C."/>
            <person name="Richter M."/>
            <person name="Ferrer M."/>
            <person name="Sanchez J."/>
        </authorList>
    </citation>
    <scope>NUCLEOTIDE SEQUENCE</scope>
</reference>
<dbReference type="EMBL" id="AUZX01000206">
    <property type="protein sequence ID" value="EQD81017.1"/>
    <property type="molecule type" value="Genomic_DNA"/>
</dbReference>
<dbReference type="AlphaFoldDB" id="T1CEP3"/>
<sequence>PLLAGALLTLVLAITGGAFALGLSFGRGTDTALARSRHWMNILVAQREQLDGIRARMQARARALAIQVGGLQADMLRLDALGQRLTAMAGLSPRTFDFRRTPALGGPDTDAPGAQPGMPSIAMLLGRLQDRINLRRSQLAALENVILS</sequence>